<feature type="transmembrane region" description="Helical" evidence="1">
    <location>
        <begin position="20"/>
        <end position="40"/>
    </location>
</feature>
<dbReference type="PATRIC" id="fig|359131.3.peg.878"/>
<accession>A0A0F2TIY0</accession>
<keyword evidence="1" id="KW-0472">Membrane</keyword>
<sequence>MSTAVAFAAPPSLPSLRGRLAKVPVAAAVALLPWLLVLAAQHETPWVVLDLVEFAALLSLDGLLRRRSAAAPWAAAATAALLAADALADVSLAGPGHAVLTALAMACCVELPLAVVCLLLGRGVRVRQGFDS</sequence>
<name>A0A0F2TIY0_STRR3</name>
<keyword evidence="1" id="KW-0812">Transmembrane</keyword>
<dbReference type="RefSeq" id="WP_045693679.1">
    <property type="nucleotide sequence ID" value="NZ_JZKH01000012.1"/>
</dbReference>
<feature type="transmembrane region" description="Helical" evidence="1">
    <location>
        <begin position="98"/>
        <end position="120"/>
    </location>
</feature>
<reference evidence="2 3" key="1">
    <citation type="submission" date="2015-02" db="EMBL/GenBank/DDBJ databases">
        <authorList>
            <person name="Ju K.-S."/>
            <person name="Doroghazi J.R."/>
            <person name="Metcalf W."/>
        </authorList>
    </citation>
    <scope>NUCLEOTIDE SEQUENCE [LARGE SCALE GENOMIC DNA]</scope>
    <source>
        <strain evidence="2 3">ATCC 31215</strain>
    </source>
</reference>
<organism evidence="2 3">
    <name type="scientific">Streptomyces rubellomurinus (strain ATCC 31215)</name>
    <dbReference type="NCBI Taxonomy" id="359131"/>
    <lineage>
        <taxon>Bacteria</taxon>
        <taxon>Bacillati</taxon>
        <taxon>Actinomycetota</taxon>
        <taxon>Actinomycetes</taxon>
        <taxon>Kitasatosporales</taxon>
        <taxon>Streptomycetaceae</taxon>
        <taxon>Streptomyces</taxon>
    </lineage>
</organism>
<keyword evidence="3" id="KW-1185">Reference proteome</keyword>
<gene>
    <name evidence="2" type="ORF">VM95_08660</name>
</gene>
<evidence type="ECO:0000256" key="1">
    <source>
        <dbReference type="SAM" id="Phobius"/>
    </source>
</evidence>
<protein>
    <submittedName>
        <fullName evidence="2">Uncharacterized protein</fullName>
    </submittedName>
</protein>
<dbReference type="AlphaFoldDB" id="A0A0F2TIY0"/>
<dbReference type="Proteomes" id="UP000033699">
    <property type="component" value="Unassembled WGS sequence"/>
</dbReference>
<keyword evidence="1" id="KW-1133">Transmembrane helix</keyword>
<comment type="caution">
    <text evidence="2">The sequence shown here is derived from an EMBL/GenBank/DDBJ whole genome shotgun (WGS) entry which is preliminary data.</text>
</comment>
<evidence type="ECO:0000313" key="2">
    <source>
        <dbReference type="EMBL" id="KJS62451.1"/>
    </source>
</evidence>
<proteinExistence type="predicted"/>
<evidence type="ECO:0000313" key="3">
    <source>
        <dbReference type="Proteomes" id="UP000033699"/>
    </source>
</evidence>
<dbReference type="EMBL" id="JZKH01000012">
    <property type="protein sequence ID" value="KJS62451.1"/>
    <property type="molecule type" value="Genomic_DNA"/>
</dbReference>